<protein>
    <submittedName>
        <fullName evidence="2">Unannotated protein</fullName>
    </submittedName>
</protein>
<dbReference type="EMBL" id="CAFBNE010000078">
    <property type="protein sequence ID" value="CAB4961308.1"/>
    <property type="molecule type" value="Genomic_DNA"/>
</dbReference>
<feature type="region of interest" description="Disordered" evidence="1">
    <location>
        <begin position="211"/>
        <end position="232"/>
    </location>
</feature>
<feature type="compositionally biased region" description="Polar residues" evidence="1">
    <location>
        <begin position="116"/>
        <end position="125"/>
    </location>
</feature>
<dbReference type="AlphaFoldDB" id="A0A6J7KXX6"/>
<evidence type="ECO:0000313" key="2">
    <source>
        <dbReference type="EMBL" id="CAB4961308.1"/>
    </source>
</evidence>
<gene>
    <name evidence="2" type="ORF">UFOPK3772_02221</name>
</gene>
<accession>A0A6J7KXX6</accession>
<evidence type="ECO:0000256" key="1">
    <source>
        <dbReference type="SAM" id="MobiDB-lite"/>
    </source>
</evidence>
<sequence>MHVTREKLTQRGIDRRLCGGPSLMWWSRDGSQCCLGVRHAERGRYSPRIPSSVSDGYRRADPVGSRRRRRLASAGRVPRSEFLDHPGGSEQDTHAQHSQEEQPLHRRRLASERENGSTQCSTTSEAPVPRSVRPARNGHGAGSTQAPRGIEQTGALPAPKGYGYIERSTATTSTSELEVNSCASRTAIQYWPHEAGGKALKSFTAAASAPLRAESQEEPGDWGAAHLGRSCR</sequence>
<name>A0A6J7KXX6_9ZZZZ</name>
<organism evidence="2">
    <name type="scientific">freshwater metagenome</name>
    <dbReference type="NCBI Taxonomy" id="449393"/>
    <lineage>
        <taxon>unclassified sequences</taxon>
        <taxon>metagenomes</taxon>
        <taxon>ecological metagenomes</taxon>
    </lineage>
</organism>
<proteinExistence type="predicted"/>
<feature type="region of interest" description="Disordered" evidence="1">
    <location>
        <begin position="45"/>
        <end position="162"/>
    </location>
</feature>
<reference evidence="2" key="1">
    <citation type="submission" date="2020-05" db="EMBL/GenBank/DDBJ databases">
        <authorList>
            <person name="Chiriac C."/>
            <person name="Salcher M."/>
            <person name="Ghai R."/>
            <person name="Kavagutti S V."/>
        </authorList>
    </citation>
    <scope>NUCLEOTIDE SEQUENCE</scope>
</reference>
<feature type="compositionally biased region" description="Basic and acidic residues" evidence="1">
    <location>
        <begin position="91"/>
        <end position="115"/>
    </location>
</feature>